<dbReference type="GO" id="GO:0004497">
    <property type="term" value="F:monooxygenase activity"/>
    <property type="evidence" value="ECO:0007669"/>
    <property type="project" value="InterPro"/>
</dbReference>
<dbReference type="InterPro" id="IPR002401">
    <property type="entry name" value="Cyt_P450_E_grp-I"/>
</dbReference>
<dbReference type="GeneID" id="4397118"/>
<evidence type="ECO:0000313" key="6">
    <source>
        <dbReference type="EMBL" id="EAQ82998.1"/>
    </source>
</evidence>
<accession>Q2GMI8</accession>
<evidence type="ECO:0000256" key="1">
    <source>
        <dbReference type="ARBA" id="ARBA00022617"/>
    </source>
</evidence>
<dbReference type="OrthoDB" id="10029320at2759"/>
<dbReference type="SUPFAM" id="SSF48264">
    <property type="entry name" value="Cytochrome P450"/>
    <property type="match status" value="1"/>
</dbReference>
<dbReference type="STRING" id="306901.Q2GMI8"/>
<evidence type="ECO:0000313" key="7">
    <source>
        <dbReference type="Proteomes" id="UP000001056"/>
    </source>
</evidence>
<feature type="region of interest" description="Disordered" evidence="5">
    <location>
        <begin position="254"/>
        <end position="275"/>
    </location>
</feature>
<feature type="binding site" description="axial binding residue" evidence="4">
    <location>
        <position position="476"/>
    </location>
    <ligand>
        <name>heme</name>
        <dbReference type="ChEBI" id="CHEBI:30413"/>
    </ligand>
    <ligandPart>
        <name>Fe</name>
        <dbReference type="ChEBI" id="CHEBI:18248"/>
    </ligandPart>
</feature>
<dbReference type="PANTHER" id="PTHR24305">
    <property type="entry name" value="CYTOCHROME P450"/>
    <property type="match status" value="1"/>
</dbReference>
<dbReference type="GO" id="GO:0005506">
    <property type="term" value="F:iron ion binding"/>
    <property type="evidence" value="ECO:0007669"/>
    <property type="project" value="InterPro"/>
</dbReference>
<evidence type="ECO:0000256" key="4">
    <source>
        <dbReference type="PIRSR" id="PIRSR602401-1"/>
    </source>
</evidence>
<dbReference type="Pfam" id="PF00067">
    <property type="entry name" value="p450"/>
    <property type="match status" value="1"/>
</dbReference>
<dbReference type="InterPro" id="IPR001128">
    <property type="entry name" value="Cyt_P450"/>
</dbReference>
<dbReference type="InterPro" id="IPR036396">
    <property type="entry name" value="Cyt_P450_sf"/>
</dbReference>
<dbReference type="HOGENOM" id="CLU_020492_2_0_1"/>
<dbReference type="InParanoid" id="Q2GMI8"/>
<sequence length="577" mass="65481">MITNLVLLALPLVVTYLAATVWHRRFKQFANFPQLKPSLLWGHLKLIHEYTLKGPPDVHYDPVFATMAKELGNPPVMFLDLRPASYPMVLVNSHEVAEQVTRVSKMFAWSTPKSPTMGALKEDWKQLRKRFNPGFAPQHLMTLLPCIIDKTDIFMEHLDRLASSGEEFSMLKHTINLTFDIIGAITMDVDFDAQKSESSSQGEFIRLYDELLKMYGQEDSRFPWWMSPMREWRRYTLSNQIDRLLETMIRAKHAEHNHHQQQQHTTTTKTKKPRDVLSLSLQGSDTLDRALLTETRDQIKTFLFAGHDTTGILLAWLFYEFSRSPHVLQAVRDELDELFGPDASPAAVRARLLAPGGEELINRMRYATAVVKEVLRVYPPAGTARMAPPGTGFTVTAEGKSYCLDGAIIYNCATIIQRDRAVFGETADDFVPERWLGDKAGIMSAGADEESEKRDEAGRKFPPGAWRPFERGPRNCIGQDLATIEARVIVAAVARRYDFVKVGLGELDLNEKGQPVMNDKGQYKVKAEMYNTAQVTAKPVDAMRMKDSAYSAYVDPQTIFSRSWPCRVAQSFRDQIN</sequence>
<evidence type="ECO:0000256" key="3">
    <source>
        <dbReference type="ARBA" id="ARBA00023004"/>
    </source>
</evidence>
<dbReference type="GO" id="GO:0016705">
    <property type="term" value="F:oxidoreductase activity, acting on paired donors, with incorporation or reduction of molecular oxygen"/>
    <property type="evidence" value="ECO:0007669"/>
    <property type="project" value="InterPro"/>
</dbReference>
<dbReference type="CDD" id="cd11051">
    <property type="entry name" value="CYP59-like"/>
    <property type="match status" value="1"/>
</dbReference>
<dbReference type="AlphaFoldDB" id="Q2GMI8"/>
<dbReference type="PANTHER" id="PTHR24305:SF222">
    <property type="entry name" value="CYTOCHROME P450 MONOOXYGENASE STCS"/>
    <property type="match status" value="1"/>
</dbReference>
<dbReference type="PRINTS" id="PR00385">
    <property type="entry name" value="P450"/>
</dbReference>
<protein>
    <submittedName>
        <fullName evidence="6">Uncharacterized protein</fullName>
    </submittedName>
</protein>
<dbReference type="eggNOG" id="KOG0157">
    <property type="taxonomic scope" value="Eukaryota"/>
</dbReference>
<feature type="region of interest" description="Disordered" evidence="5">
    <location>
        <begin position="445"/>
        <end position="465"/>
    </location>
</feature>
<dbReference type="RefSeq" id="XP_001226083.1">
    <property type="nucleotide sequence ID" value="XM_001226082.1"/>
</dbReference>
<name>Q2GMI8_CHAGB</name>
<dbReference type="Gene3D" id="1.10.630.10">
    <property type="entry name" value="Cytochrome P450"/>
    <property type="match status" value="1"/>
</dbReference>
<dbReference type="EMBL" id="CH408036">
    <property type="protein sequence ID" value="EAQ82998.1"/>
    <property type="molecule type" value="Genomic_DNA"/>
</dbReference>
<keyword evidence="1 4" id="KW-0349">Heme</keyword>
<evidence type="ECO:0000256" key="5">
    <source>
        <dbReference type="SAM" id="MobiDB-lite"/>
    </source>
</evidence>
<dbReference type="GO" id="GO:0020037">
    <property type="term" value="F:heme binding"/>
    <property type="evidence" value="ECO:0007669"/>
    <property type="project" value="InterPro"/>
</dbReference>
<evidence type="ECO:0000256" key="2">
    <source>
        <dbReference type="ARBA" id="ARBA00022723"/>
    </source>
</evidence>
<dbReference type="VEuPathDB" id="FungiDB:CHGG_10816"/>
<dbReference type="PRINTS" id="PR00463">
    <property type="entry name" value="EP450I"/>
</dbReference>
<keyword evidence="2 4" id="KW-0479">Metal-binding</keyword>
<reference evidence="7" key="1">
    <citation type="journal article" date="2015" name="Genome Announc.">
        <title>Draft genome sequence of the cellulolytic fungus Chaetomium globosum.</title>
        <authorList>
            <person name="Cuomo C.A."/>
            <person name="Untereiner W.A."/>
            <person name="Ma L.-J."/>
            <person name="Grabherr M."/>
            <person name="Birren B.W."/>
        </authorList>
    </citation>
    <scope>NUCLEOTIDE SEQUENCE [LARGE SCALE GENOMIC DNA]</scope>
    <source>
        <strain evidence="7">ATCC 6205 / CBS 148.51 / DSM 1962 / NBRC 6347 / NRRL 1970</strain>
    </source>
</reference>
<proteinExistence type="predicted"/>
<comment type="cofactor">
    <cofactor evidence="4">
        <name>heme</name>
        <dbReference type="ChEBI" id="CHEBI:30413"/>
    </cofactor>
</comment>
<gene>
    <name evidence="6" type="ORF">CHGG_10816</name>
</gene>
<keyword evidence="7" id="KW-1185">Reference proteome</keyword>
<dbReference type="Proteomes" id="UP000001056">
    <property type="component" value="Unassembled WGS sequence"/>
</dbReference>
<dbReference type="OMA" id="ILLQWTF"/>
<keyword evidence="3 4" id="KW-0408">Iron</keyword>
<organism evidence="6 7">
    <name type="scientific">Chaetomium globosum (strain ATCC 6205 / CBS 148.51 / DSM 1962 / NBRC 6347 / NRRL 1970)</name>
    <name type="common">Soil fungus</name>
    <dbReference type="NCBI Taxonomy" id="306901"/>
    <lineage>
        <taxon>Eukaryota</taxon>
        <taxon>Fungi</taxon>
        <taxon>Dikarya</taxon>
        <taxon>Ascomycota</taxon>
        <taxon>Pezizomycotina</taxon>
        <taxon>Sordariomycetes</taxon>
        <taxon>Sordariomycetidae</taxon>
        <taxon>Sordariales</taxon>
        <taxon>Chaetomiaceae</taxon>
        <taxon>Chaetomium</taxon>
    </lineage>
</organism>
<dbReference type="InterPro" id="IPR050121">
    <property type="entry name" value="Cytochrome_P450_monoxygenase"/>
</dbReference>